<evidence type="ECO:0000313" key="6">
    <source>
        <dbReference type="Proteomes" id="UP000252914"/>
    </source>
</evidence>
<feature type="compositionally biased region" description="Basic and acidic residues" evidence="3">
    <location>
        <begin position="403"/>
        <end position="429"/>
    </location>
</feature>
<reference evidence="5 6" key="1">
    <citation type="submission" date="2018-06" db="EMBL/GenBank/DDBJ databases">
        <title>Streptomyces reniochalinae sp. nov. and Streptomyces diacarnus sp. nov. from marine sponges.</title>
        <authorList>
            <person name="Li L."/>
        </authorList>
    </citation>
    <scope>NUCLEOTIDE SEQUENCE [LARGE SCALE GENOMIC DNA]</scope>
    <source>
        <strain evidence="5 6">LHW51701</strain>
    </source>
</reference>
<evidence type="ECO:0000313" key="5">
    <source>
        <dbReference type="EMBL" id="RCG16227.1"/>
    </source>
</evidence>
<dbReference type="PANTHER" id="PTHR12526">
    <property type="entry name" value="GLYCOSYLTRANSFERASE"/>
    <property type="match status" value="1"/>
</dbReference>
<proteinExistence type="predicted"/>
<evidence type="ECO:0000256" key="2">
    <source>
        <dbReference type="ARBA" id="ARBA00022679"/>
    </source>
</evidence>
<feature type="compositionally biased region" description="Low complexity" evidence="3">
    <location>
        <begin position="828"/>
        <end position="841"/>
    </location>
</feature>
<dbReference type="CDD" id="cd03820">
    <property type="entry name" value="GT4_AmsD-like"/>
    <property type="match status" value="1"/>
</dbReference>
<feature type="compositionally biased region" description="Low complexity" evidence="3">
    <location>
        <begin position="482"/>
        <end position="494"/>
    </location>
</feature>
<dbReference type="SUPFAM" id="SSF53756">
    <property type="entry name" value="UDP-Glycosyltransferase/glycogen phosphorylase"/>
    <property type="match status" value="1"/>
</dbReference>
<dbReference type="GO" id="GO:0016757">
    <property type="term" value="F:glycosyltransferase activity"/>
    <property type="evidence" value="ECO:0007669"/>
    <property type="project" value="InterPro"/>
</dbReference>
<feature type="region of interest" description="Disordered" evidence="3">
    <location>
        <begin position="388"/>
        <end position="499"/>
    </location>
</feature>
<feature type="compositionally biased region" description="Basic and acidic residues" evidence="3">
    <location>
        <begin position="844"/>
        <end position="856"/>
    </location>
</feature>
<protein>
    <recommendedName>
        <fullName evidence="1">D-inositol 3-phosphate glycosyltransferase</fullName>
    </recommendedName>
</protein>
<feature type="domain" description="Glycosyl transferase family 1" evidence="4">
    <location>
        <begin position="200"/>
        <end position="364"/>
    </location>
</feature>
<keyword evidence="2 5" id="KW-0808">Transferase</keyword>
<dbReference type="Proteomes" id="UP000252914">
    <property type="component" value="Unassembled WGS sequence"/>
</dbReference>
<comment type="caution">
    <text evidence="5">The sequence shown here is derived from an EMBL/GenBank/DDBJ whole genome shotgun (WGS) entry which is preliminary data.</text>
</comment>
<evidence type="ECO:0000256" key="3">
    <source>
        <dbReference type="SAM" id="MobiDB-lite"/>
    </source>
</evidence>
<feature type="compositionally biased region" description="Pro residues" evidence="3">
    <location>
        <begin position="472"/>
        <end position="481"/>
    </location>
</feature>
<dbReference type="AlphaFoldDB" id="A0A367EFU2"/>
<evidence type="ECO:0000259" key="4">
    <source>
        <dbReference type="Pfam" id="PF00534"/>
    </source>
</evidence>
<name>A0A367EFU2_9ACTN</name>
<dbReference type="EMBL" id="QOIN01000061">
    <property type="protein sequence ID" value="RCG16227.1"/>
    <property type="molecule type" value="Genomic_DNA"/>
</dbReference>
<accession>A0A367EFU2</accession>
<feature type="compositionally biased region" description="Low complexity" evidence="3">
    <location>
        <begin position="876"/>
        <end position="892"/>
    </location>
</feature>
<feature type="region of interest" description="Disordered" evidence="3">
    <location>
        <begin position="825"/>
        <end position="892"/>
    </location>
</feature>
<sequence>MKIVFLLDNAYGIGGTIRSTVNLSGALADRHQVEVVSLRRSRQEPALCFDPRVRLTSLIDLRHSSPAYDGDDPAYHQRSERFTEGHDHFERGISTRLGDLRVKALLENLDADVVIGTRPKINDYLAAYGTRRYVRIGQEHLTHRMHSDHIRTHQDAALAHLDGFVTVSYADADAYRAALPDVRTRIVCVPNAVPPTDVEPSDGQAKLIVAAGRLIKVKRYDRLLRAFALVADKHPDWSLRLYGRGPQRDALRRTLDDLGLSDRAFMMGAHSPIETEWAKGSIAAVSSDGESFGMTLVEAMHCGVPVVSTDCPYGPGEIIANGRDGLLAPLGGNEDTNVRAYADALLHLVEDPALRARMGHTAREKAARYSPRRIAGEYEELMEGLLAEQRGTPDGAGRATDVTAREETGDAAREATGDAARKATGDATREAAPGTARETAPDTAQDAAGAPGTGPGGAGRPAGEGAGAAPRPGAPTAPRAPAPRGSRSRTAPRGVRARALRAARRVVPRALVPALRPLARVLLGAPRAGAGSLPRPLARVLAQHDGALLIRLRATTLPRSTATLSLRPRGRDGTAPVRLALPPREQADADGWVEVRLSRQDGPSLAEARWDAYVERASDGRSKRVKAERVETARLLSMPAPVNADGVLEPWVPYVTEDGFLAVRVWSRDRHAEVTGVVRGEHGYALTARLYGQAVAPELSRRTVELSGGPVLVAVPRGGNPRQAFEFPGRQGTEADTVELELPYELPAAFADGAAAGVWDLWLRPGLGPERVRLGRLLGDLADRKKTDVTPRTRLGDSNLAVQLYFSLNNNLVLTLKTLAAPKAEGHTAPAATRPTAPAAAQHSGEEARQRRETAESHQGTAAHTSARRQGPDQTARSAQGRSSSPSASASA</sequence>
<evidence type="ECO:0000256" key="1">
    <source>
        <dbReference type="ARBA" id="ARBA00021292"/>
    </source>
</evidence>
<dbReference type="InterPro" id="IPR001296">
    <property type="entry name" value="Glyco_trans_1"/>
</dbReference>
<feature type="compositionally biased region" description="Low complexity" evidence="3">
    <location>
        <begin position="441"/>
        <end position="450"/>
    </location>
</feature>
<gene>
    <name evidence="5" type="ORF">DTL70_28750</name>
</gene>
<organism evidence="5 6">
    <name type="scientific">Streptomyces diacarni</name>
    <dbReference type="NCBI Taxonomy" id="2800381"/>
    <lineage>
        <taxon>Bacteria</taxon>
        <taxon>Bacillati</taxon>
        <taxon>Actinomycetota</taxon>
        <taxon>Actinomycetes</taxon>
        <taxon>Kitasatosporales</taxon>
        <taxon>Streptomycetaceae</taxon>
        <taxon>Streptomyces</taxon>
    </lineage>
</organism>
<dbReference type="Gene3D" id="3.40.50.2000">
    <property type="entry name" value="Glycogen Phosphorylase B"/>
    <property type="match status" value="2"/>
</dbReference>
<feature type="compositionally biased region" description="Gly residues" evidence="3">
    <location>
        <begin position="451"/>
        <end position="466"/>
    </location>
</feature>
<dbReference type="RefSeq" id="WP_114024936.1">
    <property type="nucleotide sequence ID" value="NZ_QOIN01000061.1"/>
</dbReference>
<dbReference type="Pfam" id="PF00534">
    <property type="entry name" value="Glycos_transf_1"/>
    <property type="match status" value="1"/>
</dbReference>
<keyword evidence="6" id="KW-1185">Reference proteome</keyword>
<dbReference type="PANTHER" id="PTHR12526:SF627">
    <property type="entry name" value="D-RHAMNOSYLTRANSFERASE WBPZ"/>
    <property type="match status" value="1"/>
</dbReference>